<evidence type="ECO:0000259" key="8">
    <source>
        <dbReference type="Pfam" id="PF08281"/>
    </source>
</evidence>
<gene>
    <name evidence="9" type="ordered locus">Isop_0195</name>
</gene>
<dbReference type="GO" id="GO:0003677">
    <property type="term" value="F:DNA binding"/>
    <property type="evidence" value="ECO:0007669"/>
    <property type="project" value="UniProtKB-KW"/>
</dbReference>
<evidence type="ECO:0000256" key="2">
    <source>
        <dbReference type="ARBA" id="ARBA00023015"/>
    </source>
</evidence>
<dbReference type="InterPro" id="IPR013324">
    <property type="entry name" value="RNA_pol_sigma_r3/r4-like"/>
</dbReference>
<dbReference type="GO" id="GO:0006352">
    <property type="term" value="P:DNA-templated transcription initiation"/>
    <property type="evidence" value="ECO:0007669"/>
    <property type="project" value="InterPro"/>
</dbReference>
<evidence type="ECO:0000256" key="5">
    <source>
        <dbReference type="ARBA" id="ARBA00023163"/>
    </source>
</evidence>
<dbReference type="HOGENOM" id="CLU_047691_3_0_0"/>
<dbReference type="Gene3D" id="1.10.10.10">
    <property type="entry name" value="Winged helix-like DNA-binding domain superfamily/Winged helix DNA-binding domain"/>
    <property type="match status" value="1"/>
</dbReference>
<dbReference type="AlphaFoldDB" id="E8QWA5"/>
<feature type="domain" description="RNA polymerase sigma-70 region 2" evidence="7">
    <location>
        <begin position="75"/>
        <end position="146"/>
    </location>
</feature>
<keyword evidence="2" id="KW-0805">Transcription regulation</keyword>
<dbReference type="eggNOG" id="COG1595">
    <property type="taxonomic scope" value="Bacteria"/>
</dbReference>
<dbReference type="SUPFAM" id="SSF88946">
    <property type="entry name" value="Sigma2 domain of RNA polymerase sigma factors"/>
    <property type="match status" value="1"/>
</dbReference>
<dbReference type="Pfam" id="PF08281">
    <property type="entry name" value="Sigma70_r4_2"/>
    <property type="match status" value="1"/>
</dbReference>
<dbReference type="SUPFAM" id="SSF88659">
    <property type="entry name" value="Sigma3 and sigma4 domains of RNA polymerase sigma factors"/>
    <property type="match status" value="1"/>
</dbReference>
<dbReference type="InterPro" id="IPR014284">
    <property type="entry name" value="RNA_pol_sigma-70_dom"/>
</dbReference>
<dbReference type="NCBIfam" id="TIGR02937">
    <property type="entry name" value="sigma70-ECF"/>
    <property type="match status" value="1"/>
</dbReference>
<feature type="domain" description="RNA polymerase sigma factor 70 region 4 type 2" evidence="8">
    <location>
        <begin position="184"/>
        <end position="235"/>
    </location>
</feature>
<dbReference type="GO" id="GO:0016987">
    <property type="term" value="F:sigma factor activity"/>
    <property type="evidence" value="ECO:0007669"/>
    <property type="project" value="UniProtKB-KW"/>
</dbReference>
<name>E8QWA5_ISOPI</name>
<sequence>MSRPTLDGAPPSNPSPLPMSSGLGGVAGIPGGPECWNHWLADPDPLTRDWAARDPDVRLMLATRAGVPGAFERIVSHYQDRLLGIVAHLVGRGSGTSDETEDLVQEIFLRVHRARTSYTPRSKFSTWLFTIANHVVANHLRSKGRRPWVTASATTMAPTGVLASAPSREATPSTQLKRDELARVVQEALNELSEDQKLAVLLQKFEDLGYAEIAAILGKSEAAVKSLLARARRTLRERLQAYLDGD</sequence>
<evidence type="ECO:0000256" key="6">
    <source>
        <dbReference type="SAM" id="MobiDB-lite"/>
    </source>
</evidence>
<dbReference type="InterPro" id="IPR013249">
    <property type="entry name" value="RNA_pol_sigma70_r4_t2"/>
</dbReference>
<evidence type="ECO:0000259" key="7">
    <source>
        <dbReference type="Pfam" id="PF04542"/>
    </source>
</evidence>
<comment type="similarity">
    <text evidence="1">Belongs to the sigma-70 factor family. ECF subfamily.</text>
</comment>
<evidence type="ECO:0000313" key="10">
    <source>
        <dbReference type="Proteomes" id="UP000008631"/>
    </source>
</evidence>
<protein>
    <submittedName>
        <fullName evidence="9">RNA polymerase, sigma-24 subunit, ECF subfamily</fullName>
    </submittedName>
</protein>
<organism evidence="9 10">
    <name type="scientific">Isosphaera pallida (strain ATCC 43644 / DSM 9630 / IS1B)</name>
    <dbReference type="NCBI Taxonomy" id="575540"/>
    <lineage>
        <taxon>Bacteria</taxon>
        <taxon>Pseudomonadati</taxon>
        <taxon>Planctomycetota</taxon>
        <taxon>Planctomycetia</taxon>
        <taxon>Isosphaerales</taxon>
        <taxon>Isosphaeraceae</taxon>
        <taxon>Isosphaera</taxon>
    </lineage>
</organism>
<dbReference type="RefSeq" id="WP_013563081.1">
    <property type="nucleotide sequence ID" value="NC_014962.1"/>
</dbReference>
<keyword evidence="5" id="KW-0804">Transcription</keyword>
<evidence type="ECO:0000256" key="3">
    <source>
        <dbReference type="ARBA" id="ARBA00023082"/>
    </source>
</evidence>
<evidence type="ECO:0000256" key="1">
    <source>
        <dbReference type="ARBA" id="ARBA00010641"/>
    </source>
</evidence>
<dbReference type="InterPro" id="IPR039425">
    <property type="entry name" value="RNA_pol_sigma-70-like"/>
</dbReference>
<dbReference type="Gene3D" id="1.10.1740.10">
    <property type="match status" value="1"/>
</dbReference>
<dbReference type="STRING" id="575540.Isop_0195"/>
<dbReference type="PANTHER" id="PTHR43133">
    <property type="entry name" value="RNA POLYMERASE ECF-TYPE SIGMA FACTO"/>
    <property type="match status" value="1"/>
</dbReference>
<reference evidence="9 10" key="2">
    <citation type="journal article" date="2011" name="Stand. Genomic Sci.">
        <title>Complete genome sequence of Isosphaera pallida type strain (IS1B).</title>
        <authorList>
            <consortium name="US DOE Joint Genome Institute (JGI-PGF)"/>
            <person name="Goker M."/>
            <person name="Cleland D."/>
            <person name="Saunders E."/>
            <person name="Lapidus A."/>
            <person name="Nolan M."/>
            <person name="Lucas S."/>
            <person name="Hammon N."/>
            <person name="Deshpande S."/>
            <person name="Cheng J.F."/>
            <person name="Tapia R."/>
            <person name="Han C."/>
            <person name="Goodwin L."/>
            <person name="Pitluck S."/>
            <person name="Liolios K."/>
            <person name="Pagani I."/>
            <person name="Ivanova N."/>
            <person name="Mavromatis K."/>
            <person name="Pati A."/>
            <person name="Chen A."/>
            <person name="Palaniappan K."/>
            <person name="Land M."/>
            <person name="Hauser L."/>
            <person name="Chang Y.J."/>
            <person name="Jeffries C.D."/>
            <person name="Detter J.C."/>
            <person name="Beck B."/>
            <person name="Woyke T."/>
            <person name="Bristow J."/>
            <person name="Eisen J.A."/>
            <person name="Markowitz V."/>
            <person name="Hugenholtz P."/>
            <person name="Kyrpides N.C."/>
            <person name="Klenk H.P."/>
        </authorList>
    </citation>
    <scope>NUCLEOTIDE SEQUENCE [LARGE SCALE GENOMIC DNA]</scope>
    <source>
        <strain evidence="10">ATCC 43644 / DSM 9630 / IS1B</strain>
    </source>
</reference>
<dbReference type="Pfam" id="PF04542">
    <property type="entry name" value="Sigma70_r2"/>
    <property type="match status" value="1"/>
</dbReference>
<dbReference type="InterPro" id="IPR013325">
    <property type="entry name" value="RNA_pol_sigma_r2"/>
</dbReference>
<dbReference type="Proteomes" id="UP000008631">
    <property type="component" value="Chromosome"/>
</dbReference>
<keyword evidence="10" id="KW-1185">Reference proteome</keyword>
<dbReference type="InterPro" id="IPR007627">
    <property type="entry name" value="RNA_pol_sigma70_r2"/>
</dbReference>
<dbReference type="EMBL" id="CP002353">
    <property type="protein sequence ID" value="ADV60792.1"/>
    <property type="molecule type" value="Genomic_DNA"/>
</dbReference>
<reference key="1">
    <citation type="submission" date="2010-11" db="EMBL/GenBank/DDBJ databases">
        <title>The complete sequence of chromosome of Isophaera pallida ATCC 43644.</title>
        <authorList>
            <consortium name="US DOE Joint Genome Institute (JGI-PGF)"/>
            <person name="Lucas S."/>
            <person name="Copeland A."/>
            <person name="Lapidus A."/>
            <person name="Bruce D."/>
            <person name="Goodwin L."/>
            <person name="Pitluck S."/>
            <person name="Kyrpides N."/>
            <person name="Mavromatis K."/>
            <person name="Pagani I."/>
            <person name="Ivanova N."/>
            <person name="Saunders E."/>
            <person name="Brettin T."/>
            <person name="Detter J.C."/>
            <person name="Han C."/>
            <person name="Tapia R."/>
            <person name="Land M."/>
            <person name="Hauser L."/>
            <person name="Markowitz V."/>
            <person name="Cheng J.-F."/>
            <person name="Hugenholtz P."/>
            <person name="Woyke T."/>
            <person name="Wu D."/>
            <person name="Eisen J.A."/>
        </authorList>
    </citation>
    <scope>NUCLEOTIDE SEQUENCE</scope>
    <source>
        <strain>ATCC 43644</strain>
    </source>
</reference>
<keyword evidence="4" id="KW-0238">DNA-binding</keyword>
<dbReference type="CDD" id="cd06171">
    <property type="entry name" value="Sigma70_r4"/>
    <property type="match status" value="1"/>
</dbReference>
<evidence type="ECO:0000256" key="4">
    <source>
        <dbReference type="ARBA" id="ARBA00023125"/>
    </source>
</evidence>
<dbReference type="InterPro" id="IPR036388">
    <property type="entry name" value="WH-like_DNA-bd_sf"/>
</dbReference>
<proteinExistence type="inferred from homology"/>
<dbReference type="KEGG" id="ipa:Isop_0195"/>
<feature type="region of interest" description="Disordered" evidence="6">
    <location>
        <begin position="1"/>
        <end position="24"/>
    </location>
</feature>
<keyword evidence="3" id="KW-0731">Sigma factor</keyword>
<accession>E8QWA5</accession>
<dbReference type="PANTHER" id="PTHR43133:SF8">
    <property type="entry name" value="RNA POLYMERASE SIGMA FACTOR HI_1459-RELATED"/>
    <property type="match status" value="1"/>
</dbReference>
<dbReference type="InParanoid" id="E8QWA5"/>
<evidence type="ECO:0000313" key="9">
    <source>
        <dbReference type="EMBL" id="ADV60792.1"/>
    </source>
</evidence>